<keyword evidence="2" id="KW-0689">Ribosomal protein</keyword>
<comment type="caution">
    <text evidence="4">The sequence shown here is derived from an EMBL/GenBank/DDBJ whole genome shotgun (WGS) entry which is preliminary data.</text>
</comment>
<dbReference type="InterPro" id="IPR001706">
    <property type="entry name" value="Ribosomal_bL35"/>
</dbReference>
<protein>
    <recommendedName>
        <fullName evidence="5">50S ribosomal protein L35</fullName>
    </recommendedName>
</protein>
<dbReference type="GO" id="GO:0022625">
    <property type="term" value="C:cytosolic large ribosomal subunit"/>
    <property type="evidence" value="ECO:0007669"/>
    <property type="project" value="TreeGrafter"/>
</dbReference>
<dbReference type="FunFam" id="4.10.410.60:FF:000001">
    <property type="entry name" value="50S ribosomal protein L35"/>
    <property type="match status" value="1"/>
</dbReference>
<dbReference type="GO" id="GO:0006412">
    <property type="term" value="P:translation"/>
    <property type="evidence" value="ECO:0007669"/>
    <property type="project" value="InterPro"/>
</dbReference>
<evidence type="ECO:0008006" key="5">
    <source>
        <dbReference type="Google" id="ProtNLM"/>
    </source>
</evidence>
<name>A0A0F9LFL6_9ZZZZ</name>
<dbReference type="HAMAP" id="MF_00514">
    <property type="entry name" value="Ribosomal_bL35"/>
    <property type="match status" value="1"/>
</dbReference>
<dbReference type="SUPFAM" id="SSF143034">
    <property type="entry name" value="L35p-like"/>
    <property type="match status" value="1"/>
</dbReference>
<keyword evidence="3" id="KW-0687">Ribonucleoprotein</keyword>
<evidence type="ECO:0000256" key="2">
    <source>
        <dbReference type="ARBA" id="ARBA00022980"/>
    </source>
</evidence>
<sequence length="65" mass="7523">MPKLKTHRGAAKRFKLTGSGKFKRSQAFTSHILTKKSTKRKRQLRSTLMVCKADHRSVRKMLPNL</sequence>
<dbReference type="AlphaFoldDB" id="A0A0F9LFL6"/>
<dbReference type="Gene3D" id="4.10.410.60">
    <property type="match status" value="1"/>
</dbReference>
<dbReference type="NCBIfam" id="TIGR00001">
    <property type="entry name" value="rpmI_bact"/>
    <property type="match status" value="1"/>
</dbReference>
<organism evidence="4">
    <name type="scientific">marine sediment metagenome</name>
    <dbReference type="NCBI Taxonomy" id="412755"/>
    <lineage>
        <taxon>unclassified sequences</taxon>
        <taxon>metagenomes</taxon>
        <taxon>ecological metagenomes</taxon>
    </lineage>
</organism>
<comment type="similarity">
    <text evidence="1">Belongs to the bacterial ribosomal protein bL35 family.</text>
</comment>
<dbReference type="InterPro" id="IPR018265">
    <property type="entry name" value="Ribosomal_bL35_CS"/>
</dbReference>
<dbReference type="PRINTS" id="PR00064">
    <property type="entry name" value="RIBOSOMALL35"/>
</dbReference>
<reference evidence="4" key="1">
    <citation type="journal article" date="2015" name="Nature">
        <title>Complex archaea that bridge the gap between prokaryotes and eukaryotes.</title>
        <authorList>
            <person name="Spang A."/>
            <person name="Saw J.H."/>
            <person name="Jorgensen S.L."/>
            <person name="Zaremba-Niedzwiedzka K."/>
            <person name="Martijn J."/>
            <person name="Lind A.E."/>
            <person name="van Eijk R."/>
            <person name="Schleper C."/>
            <person name="Guy L."/>
            <person name="Ettema T.J."/>
        </authorList>
    </citation>
    <scope>NUCLEOTIDE SEQUENCE</scope>
</reference>
<proteinExistence type="inferred from homology"/>
<dbReference type="PROSITE" id="PS00936">
    <property type="entry name" value="RIBOSOMAL_L35"/>
    <property type="match status" value="1"/>
</dbReference>
<evidence type="ECO:0000313" key="4">
    <source>
        <dbReference type="EMBL" id="KKM26240.1"/>
    </source>
</evidence>
<accession>A0A0F9LFL6</accession>
<evidence type="ECO:0000256" key="1">
    <source>
        <dbReference type="ARBA" id="ARBA00006598"/>
    </source>
</evidence>
<gene>
    <name evidence="4" type="ORF">LCGC14_1586740</name>
</gene>
<dbReference type="PANTHER" id="PTHR33343:SF1">
    <property type="entry name" value="LARGE RIBOSOMAL SUBUNIT PROTEIN BL35M"/>
    <property type="match status" value="1"/>
</dbReference>
<dbReference type="PANTHER" id="PTHR33343">
    <property type="entry name" value="54S RIBOSOMAL PROTEIN BL35M"/>
    <property type="match status" value="1"/>
</dbReference>
<dbReference type="EMBL" id="LAZR01012551">
    <property type="protein sequence ID" value="KKM26240.1"/>
    <property type="molecule type" value="Genomic_DNA"/>
</dbReference>
<dbReference type="GO" id="GO:0003735">
    <property type="term" value="F:structural constituent of ribosome"/>
    <property type="evidence" value="ECO:0007669"/>
    <property type="project" value="InterPro"/>
</dbReference>
<dbReference type="InterPro" id="IPR037229">
    <property type="entry name" value="Ribosomal_bL35_sf"/>
</dbReference>
<evidence type="ECO:0000256" key="3">
    <source>
        <dbReference type="ARBA" id="ARBA00023274"/>
    </source>
</evidence>
<dbReference type="InterPro" id="IPR021137">
    <property type="entry name" value="Ribosomal_bL35-like"/>
</dbReference>
<dbReference type="Pfam" id="PF01632">
    <property type="entry name" value="Ribosomal_L35p"/>
    <property type="match status" value="1"/>
</dbReference>